<evidence type="ECO:0000256" key="3">
    <source>
        <dbReference type="ARBA" id="ARBA00022729"/>
    </source>
</evidence>
<gene>
    <name evidence="10" type="ORF">EDC39_11284</name>
</gene>
<keyword evidence="3 7" id="KW-0732">Signal</keyword>
<name>A0A5D3WHJ5_9BACT</name>
<comment type="subcellular location">
    <subcellularLocation>
        <location evidence="1">Periplasm</location>
    </subcellularLocation>
</comment>
<dbReference type="AlphaFoldDB" id="A0A5D3WHJ5"/>
<evidence type="ECO:0000313" key="10">
    <source>
        <dbReference type="EMBL" id="TYO96796.1"/>
    </source>
</evidence>
<dbReference type="GO" id="GO:0042597">
    <property type="term" value="C:periplasmic space"/>
    <property type="evidence" value="ECO:0007669"/>
    <property type="project" value="UniProtKB-SubCell"/>
</dbReference>
<dbReference type="InterPro" id="IPR033954">
    <property type="entry name" value="DiS-bond_Isoase_DsbC/G"/>
</dbReference>
<protein>
    <submittedName>
        <fullName evidence="10">Thiol:disulfide interchange protein DsbC</fullName>
    </submittedName>
</protein>
<dbReference type="Gene3D" id="3.40.30.10">
    <property type="entry name" value="Glutaredoxin"/>
    <property type="match status" value="1"/>
</dbReference>
<keyword evidence="4" id="KW-0574">Periplasm</keyword>
<feature type="domain" description="Thioredoxin-like fold" evidence="9">
    <location>
        <begin position="114"/>
        <end position="224"/>
    </location>
</feature>
<comment type="caution">
    <text evidence="10">The sequence shown here is derived from an EMBL/GenBank/DDBJ whole genome shotgun (WGS) entry which is preliminary data.</text>
</comment>
<keyword evidence="11" id="KW-1185">Reference proteome</keyword>
<dbReference type="Pfam" id="PF10411">
    <property type="entry name" value="DsbC_N"/>
    <property type="match status" value="1"/>
</dbReference>
<feature type="domain" description="Disulphide bond isomerase DsbC/G N-terminal" evidence="8">
    <location>
        <begin position="22"/>
        <end position="89"/>
    </location>
</feature>
<evidence type="ECO:0000256" key="7">
    <source>
        <dbReference type="SAM" id="SignalP"/>
    </source>
</evidence>
<feature type="signal peptide" evidence="7">
    <location>
        <begin position="1"/>
        <end position="20"/>
    </location>
</feature>
<organism evidence="10 11">
    <name type="scientific">Geothermobacter ehrlichii</name>
    <dbReference type="NCBI Taxonomy" id="213224"/>
    <lineage>
        <taxon>Bacteria</taxon>
        <taxon>Pseudomonadati</taxon>
        <taxon>Thermodesulfobacteriota</taxon>
        <taxon>Desulfuromonadia</taxon>
        <taxon>Desulfuromonadales</taxon>
        <taxon>Geothermobacteraceae</taxon>
        <taxon>Geothermobacter</taxon>
    </lineage>
</organism>
<evidence type="ECO:0000256" key="6">
    <source>
        <dbReference type="ARBA" id="ARBA00023284"/>
    </source>
</evidence>
<comment type="similarity">
    <text evidence="2">Belongs to the thioredoxin family. DsbC subfamily.</text>
</comment>
<dbReference type="PANTHER" id="PTHR35272:SF3">
    <property type="entry name" value="THIOL:DISULFIDE INTERCHANGE PROTEIN DSBC"/>
    <property type="match status" value="1"/>
</dbReference>
<dbReference type="OrthoDB" id="9800545at2"/>
<proteinExistence type="inferred from homology"/>
<dbReference type="CDD" id="cd03020">
    <property type="entry name" value="DsbA_DsbC_DsbG"/>
    <property type="match status" value="1"/>
</dbReference>
<dbReference type="InterPro" id="IPR018950">
    <property type="entry name" value="DiS-bond_isomerase_DsbC/G_N"/>
</dbReference>
<reference evidence="10 11" key="1">
    <citation type="submission" date="2019-07" db="EMBL/GenBank/DDBJ databases">
        <title>Genomic Encyclopedia of Type Strains, Phase IV (KMG-IV): sequencing the most valuable type-strain genomes for metagenomic binning, comparative biology and taxonomic classification.</title>
        <authorList>
            <person name="Goeker M."/>
        </authorList>
    </citation>
    <scope>NUCLEOTIDE SEQUENCE [LARGE SCALE GENOMIC DNA]</scope>
    <source>
        <strain evidence="10 11">SS015</strain>
    </source>
</reference>
<evidence type="ECO:0000256" key="5">
    <source>
        <dbReference type="ARBA" id="ARBA00023157"/>
    </source>
</evidence>
<feature type="chain" id="PRO_5039898182" evidence="7">
    <location>
        <begin position="21"/>
        <end position="243"/>
    </location>
</feature>
<dbReference type="InterPro" id="IPR009094">
    <property type="entry name" value="DiS-bond_isomerase_DsbC/G_N_sf"/>
</dbReference>
<evidence type="ECO:0000256" key="2">
    <source>
        <dbReference type="ARBA" id="ARBA00009813"/>
    </source>
</evidence>
<dbReference type="SUPFAM" id="SSF54423">
    <property type="entry name" value="DsbC/DsbG N-terminal domain-like"/>
    <property type="match status" value="1"/>
</dbReference>
<dbReference type="EMBL" id="VNIB01000012">
    <property type="protein sequence ID" value="TYO96796.1"/>
    <property type="molecule type" value="Genomic_DNA"/>
</dbReference>
<dbReference type="RefSeq" id="WP_148896639.1">
    <property type="nucleotide sequence ID" value="NZ_VNIB01000012.1"/>
</dbReference>
<evidence type="ECO:0000256" key="1">
    <source>
        <dbReference type="ARBA" id="ARBA00004418"/>
    </source>
</evidence>
<sequence>MKRPVLLLALLAATAAPVLAADQAPEKELSKALKLFAKTLPKTGIDSFKPSPISGLYQVGAGPQVFYFSPEGYLFFGEIWTADGKNLTAQAREEIIRDNFARLPLEKALTIGSGPVQVVEFTDPDCPFCRQLDQVLAGRKDITRHVFFFPLESIHPSARDKARFILCSADRERAMREVYTGGLDGQPIPETGDCQADALIDEYLRAGGSVGVRGTPTIWIDGKRVQADARTIATILDQKGGNQ</sequence>
<dbReference type="SUPFAM" id="SSF52833">
    <property type="entry name" value="Thioredoxin-like"/>
    <property type="match status" value="1"/>
</dbReference>
<dbReference type="InterPro" id="IPR012336">
    <property type="entry name" value="Thioredoxin-like_fold"/>
</dbReference>
<dbReference type="InterPro" id="IPR036249">
    <property type="entry name" value="Thioredoxin-like_sf"/>
</dbReference>
<dbReference type="Proteomes" id="UP000324159">
    <property type="component" value="Unassembled WGS sequence"/>
</dbReference>
<evidence type="ECO:0000259" key="8">
    <source>
        <dbReference type="Pfam" id="PF10411"/>
    </source>
</evidence>
<accession>A0A5D3WHJ5</accession>
<keyword evidence="6" id="KW-0676">Redox-active center</keyword>
<evidence type="ECO:0000259" key="9">
    <source>
        <dbReference type="Pfam" id="PF13098"/>
    </source>
</evidence>
<dbReference type="Pfam" id="PF13098">
    <property type="entry name" value="Thioredoxin_2"/>
    <property type="match status" value="1"/>
</dbReference>
<keyword evidence="5" id="KW-1015">Disulfide bond</keyword>
<evidence type="ECO:0000313" key="11">
    <source>
        <dbReference type="Proteomes" id="UP000324159"/>
    </source>
</evidence>
<dbReference type="InterPro" id="IPR051470">
    <property type="entry name" value="Thiol:disulfide_interchange"/>
</dbReference>
<dbReference type="Gene3D" id="3.10.450.70">
    <property type="entry name" value="Disulphide bond isomerase, DsbC/G, N-terminal"/>
    <property type="match status" value="1"/>
</dbReference>
<dbReference type="PANTHER" id="PTHR35272">
    <property type="entry name" value="THIOL:DISULFIDE INTERCHANGE PROTEIN DSBC-RELATED"/>
    <property type="match status" value="1"/>
</dbReference>
<evidence type="ECO:0000256" key="4">
    <source>
        <dbReference type="ARBA" id="ARBA00022764"/>
    </source>
</evidence>